<feature type="compositionally biased region" description="Acidic residues" evidence="1">
    <location>
        <begin position="449"/>
        <end position="462"/>
    </location>
</feature>
<feature type="compositionally biased region" description="Basic and acidic residues" evidence="1">
    <location>
        <begin position="419"/>
        <end position="448"/>
    </location>
</feature>
<protein>
    <submittedName>
        <fullName evidence="2">Uncharacterized protein</fullName>
    </submittedName>
</protein>
<evidence type="ECO:0000313" key="3">
    <source>
        <dbReference type="Proteomes" id="UP001153712"/>
    </source>
</evidence>
<sequence>MELSEKSQSRKTDGPLIDFDEYDMPEDTKKYLQSLNIADSISFPTSSSAENLKNVPSTSKISMISDTQTTQNFLKEFEAFYSDMMGKVKGLKSVPALKKPHYKDADSMDGTKLMKNLKNSPEIQEQLDAIKQLDDDIQSVITEYQSEKSDRLDTQLEMCNEIAHGNKQPDRDAELFLNLCQFEFSDNKKDDNKEDQPVESPDKTKKKPKTAAKQQDFVLRNIYLAKRGGYTHSSLTDEEKVKLEDILQYDEENNQKRQQKSPFTLTNSHNEPSKYFSNAYLFSEEDRKKIDDIDTELEKFKLDEAASEKNQSARSEDSTESVEAFRKLNKKMLKNKLKMLEVRLKELKEAEDRDLKKLNKIQSPSAVDVDDENIEDFPPICSLFDDEENKEDAEQSTEEVNDSDDDEEVDDEELDDDDCKPANKFDGTCDDKSDDCKPDDKFDGTCDDKSDEESFGLEDEEYHFEMVDDDDDFDDDEVYSSNNLT</sequence>
<name>A0A9N9TW34_PHYSR</name>
<feature type="region of interest" description="Disordered" evidence="1">
    <location>
        <begin position="187"/>
        <end position="213"/>
    </location>
</feature>
<dbReference type="AlphaFoldDB" id="A0A9N9TW34"/>
<gene>
    <name evidence="2" type="ORF">PHYEVI_LOCUS7936</name>
</gene>
<accession>A0A9N9TW34</accession>
<reference evidence="2" key="1">
    <citation type="submission" date="2022-01" db="EMBL/GenBank/DDBJ databases">
        <authorList>
            <person name="King R."/>
        </authorList>
    </citation>
    <scope>NUCLEOTIDE SEQUENCE</scope>
</reference>
<feature type="compositionally biased region" description="Basic and acidic residues" evidence="1">
    <location>
        <begin position="1"/>
        <end position="13"/>
    </location>
</feature>
<evidence type="ECO:0000313" key="2">
    <source>
        <dbReference type="EMBL" id="CAG9861601.1"/>
    </source>
</evidence>
<dbReference type="Proteomes" id="UP001153712">
    <property type="component" value="Chromosome 4"/>
</dbReference>
<feature type="compositionally biased region" description="Basic and acidic residues" evidence="1">
    <location>
        <begin position="187"/>
        <end position="203"/>
    </location>
</feature>
<dbReference type="OrthoDB" id="6774983at2759"/>
<dbReference type="EMBL" id="OU900097">
    <property type="protein sequence ID" value="CAG9861601.1"/>
    <property type="molecule type" value="Genomic_DNA"/>
</dbReference>
<feature type="region of interest" description="Disordered" evidence="1">
    <location>
        <begin position="353"/>
        <end position="462"/>
    </location>
</feature>
<feature type="region of interest" description="Disordered" evidence="1">
    <location>
        <begin position="303"/>
        <end position="322"/>
    </location>
</feature>
<organism evidence="2 3">
    <name type="scientific">Phyllotreta striolata</name>
    <name type="common">Striped flea beetle</name>
    <name type="synonym">Crioceris striolata</name>
    <dbReference type="NCBI Taxonomy" id="444603"/>
    <lineage>
        <taxon>Eukaryota</taxon>
        <taxon>Metazoa</taxon>
        <taxon>Ecdysozoa</taxon>
        <taxon>Arthropoda</taxon>
        <taxon>Hexapoda</taxon>
        <taxon>Insecta</taxon>
        <taxon>Pterygota</taxon>
        <taxon>Neoptera</taxon>
        <taxon>Endopterygota</taxon>
        <taxon>Coleoptera</taxon>
        <taxon>Polyphaga</taxon>
        <taxon>Cucujiformia</taxon>
        <taxon>Chrysomeloidea</taxon>
        <taxon>Chrysomelidae</taxon>
        <taxon>Galerucinae</taxon>
        <taxon>Alticini</taxon>
        <taxon>Phyllotreta</taxon>
    </lineage>
</organism>
<evidence type="ECO:0000256" key="1">
    <source>
        <dbReference type="SAM" id="MobiDB-lite"/>
    </source>
</evidence>
<proteinExistence type="predicted"/>
<feature type="region of interest" description="Disordered" evidence="1">
    <location>
        <begin position="1"/>
        <end position="22"/>
    </location>
</feature>
<feature type="compositionally biased region" description="Acidic residues" evidence="1">
    <location>
        <begin position="384"/>
        <end position="418"/>
    </location>
</feature>
<keyword evidence="3" id="KW-1185">Reference proteome</keyword>